<keyword evidence="2" id="KW-1185">Reference proteome</keyword>
<dbReference type="EMBL" id="JAKLMC020000005">
    <property type="protein sequence ID" value="KAK5956246.1"/>
    <property type="molecule type" value="Genomic_DNA"/>
</dbReference>
<accession>A0AAN8FDB9</accession>
<evidence type="ECO:0000313" key="1">
    <source>
        <dbReference type="EMBL" id="KAK5956246.1"/>
    </source>
</evidence>
<dbReference type="Proteomes" id="UP001316803">
    <property type="component" value="Unassembled WGS sequence"/>
</dbReference>
<reference evidence="1 2" key="1">
    <citation type="submission" date="2022-12" db="EMBL/GenBank/DDBJ databases">
        <title>Genomic features and morphological characterization of a novel Knufia sp. strain isolated from spacecraft assembly facility.</title>
        <authorList>
            <person name="Teixeira M."/>
            <person name="Chander A.M."/>
            <person name="Stajich J.E."/>
            <person name="Venkateswaran K."/>
        </authorList>
    </citation>
    <scope>NUCLEOTIDE SEQUENCE [LARGE SCALE GENOMIC DNA]</scope>
    <source>
        <strain evidence="1 2">FJI-L2-BK-P2</strain>
    </source>
</reference>
<name>A0AAN8FDB9_9EURO</name>
<sequence>MNIEEEAEPEYDYEAIAWGFMQRSPEANSPTIDLKVRSQFIHCPLCVRDDTVPEEKKNIRHEQRLLRKHINEAYHDEFQKFKRRMDIAADSGDGYYYCPFCQEVAASEKQRYWAYWTALRDHINESNRKQIQGTGEWKLDPQCVEPHDTLKEEAGFYKANFDGDPGAISQRQARDRRQLAREIGLESHTTIRPLRQAIPHPTRNLQFGGGVQRRSLSEISLSETYSMEVEPLGNRNLSFEQPEAVEASEQEMGFFASQVPDDEA</sequence>
<evidence type="ECO:0000313" key="2">
    <source>
        <dbReference type="Proteomes" id="UP001316803"/>
    </source>
</evidence>
<dbReference type="AlphaFoldDB" id="A0AAN8FDB9"/>
<gene>
    <name evidence="1" type="ORF">OHC33_002821</name>
</gene>
<proteinExistence type="predicted"/>
<organism evidence="1 2">
    <name type="scientific">Knufia fluminis</name>
    <dbReference type="NCBI Taxonomy" id="191047"/>
    <lineage>
        <taxon>Eukaryota</taxon>
        <taxon>Fungi</taxon>
        <taxon>Dikarya</taxon>
        <taxon>Ascomycota</taxon>
        <taxon>Pezizomycotina</taxon>
        <taxon>Eurotiomycetes</taxon>
        <taxon>Chaetothyriomycetidae</taxon>
        <taxon>Chaetothyriales</taxon>
        <taxon>Trichomeriaceae</taxon>
        <taxon>Knufia</taxon>
    </lineage>
</organism>
<protein>
    <submittedName>
        <fullName evidence="1">Uncharacterized protein</fullName>
    </submittedName>
</protein>
<comment type="caution">
    <text evidence="1">The sequence shown here is derived from an EMBL/GenBank/DDBJ whole genome shotgun (WGS) entry which is preliminary data.</text>
</comment>